<gene>
    <name evidence="2" type="ORF">UFOPK2046_00532</name>
</gene>
<protein>
    <submittedName>
        <fullName evidence="2">Unannotated protein</fullName>
    </submittedName>
</protein>
<sequence length="61" mass="6338">MPAGNYLGKLLYEDVSGTHADATVPVNFAVTQGPEPTPSPSPTPSPTKKPTTDGCKGQIRN</sequence>
<evidence type="ECO:0000256" key="1">
    <source>
        <dbReference type="SAM" id="MobiDB-lite"/>
    </source>
</evidence>
<evidence type="ECO:0000313" key="2">
    <source>
        <dbReference type="EMBL" id="CAB4633920.1"/>
    </source>
</evidence>
<accession>A0A6J6JAR4</accession>
<dbReference type="EMBL" id="CAEZVP010000081">
    <property type="protein sequence ID" value="CAB4633920.1"/>
    <property type="molecule type" value="Genomic_DNA"/>
</dbReference>
<name>A0A6J6JAR4_9ZZZZ</name>
<feature type="compositionally biased region" description="Pro residues" evidence="1">
    <location>
        <begin position="35"/>
        <end position="47"/>
    </location>
</feature>
<reference evidence="2" key="1">
    <citation type="submission" date="2020-05" db="EMBL/GenBank/DDBJ databases">
        <authorList>
            <person name="Chiriac C."/>
            <person name="Salcher M."/>
            <person name="Ghai R."/>
            <person name="Kavagutti S V."/>
        </authorList>
    </citation>
    <scope>NUCLEOTIDE SEQUENCE</scope>
</reference>
<proteinExistence type="predicted"/>
<organism evidence="2">
    <name type="scientific">freshwater metagenome</name>
    <dbReference type="NCBI Taxonomy" id="449393"/>
    <lineage>
        <taxon>unclassified sequences</taxon>
        <taxon>metagenomes</taxon>
        <taxon>ecological metagenomes</taxon>
    </lineage>
</organism>
<dbReference type="AlphaFoldDB" id="A0A6J6JAR4"/>
<feature type="region of interest" description="Disordered" evidence="1">
    <location>
        <begin position="29"/>
        <end position="61"/>
    </location>
</feature>